<evidence type="ECO:0000313" key="2">
    <source>
        <dbReference type="EMBL" id="KAK8737082.1"/>
    </source>
</evidence>
<comment type="caution">
    <text evidence="2">The sequence shown here is derived from an EMBL/GenBank/DDBJ whole genome shotgun (WGS) entry which is preliminary data.</text>
</comment>
<feature type="compositionally biased region" description="Basic and acidic residues" evidence="1">
    <location>
        <begin position="114"/>
        <end position="167"/>
    </location>
</feature>
<gene>
    <name evidence="2" type="ORF">OTU49_004791</name>
</gene>
<protein>
    <submittedName>
        <fullName evidence="2">Uncharacterized protein</fullName>
    </submittedName>
</protein>
<evidence type="ECO:0000256" key="1">
    <source>
        <dbReference type="SAM" id="MobiDB-lite"/>
    </source>
</evidence>
<organism evidence="2 3">
    <name type="scientific">Cherax quadricarinatus</name>
    <name type="common">Australian red claw crayfish</name>
    <dbReference type="NCBI Taxonomy" id="27406"/>
    <lineage>
        <taxon>Eukaryota</taxon>
        <taxon>Metazoa</taxon>
        <taxon>Ecdysozoa</taxon>
        <taxon>Arthropoda</taxon>
        <taxon>Crustacea</taxon>
        <taxon>Multicrustacea</taxon>
        <taxon>Malacostraca</taxon>
        <taxon>Eumalacostraca</taxon>
        <taxon>Eucarida</taxon>
        <taxon>Decapoda</taxon>
        <taxon>Pleocyemata</taxon>
        <taxon>Astacidea</taxon>
        <taxon>Parastacoidea</taxon>
        <taxon>Parastacidae</taxon>
        <taxon>Cherax</taxon>
    </lineage>
</organism>
<keyword evidence="3" id="KW-1185">Reference proteome</keyword>
<accession>A0AAW0XBV2</accession>
<proteinExistence type="predicted"/>
<feature type="compositionally biased region" description="Polar residues" evidence="1">
    <location>
        <begin position="1"/>
        <end position="11"/>
    </location>
</feature>
<feature type="compositionally biased region" description="Basic and acidic residues" evidence="1">
    <location>
        <begin position="86"/>
        <end position="99"/>
    </location>
</feature>
<dbReference type="EMBL" id="JARKIK010000043">
    <property type="protein sequence ID" value="KAK8737082.1"/>
    <property type="molecule type" value="Genomic_DNA"/>
</dbReference>
<dbReference type="Proteomes" id="UP001445076">
    <property type="component" value="Unassembled WGS sequence"/>
</dbReference>
<feature type="compositionally biased region" description="Basic and acidic residues" evidence="1">
    <location>
        <begin position="174"/>
        <end position="206"/>
    </location>
</feature>
<sequence>MTQHVNMTNQNKGDKSPEEKREKMDLDDGVRKEDEGCDDPREDGCPVEDTRDTHQDALTKQDGDDEEESKARGTMDGEDNCGDVNDGNKQHNEDEHMANGEEMPAEQQEVEVGENDKQSKDRHDKNDETAERPDDSEVKELEVQVSKDERKDDVFEERSDSNDGNEHDEVEYDDHERRDSAETNEPKSNSSEKEDKSGSSGGEKDGGSALLSLQQMDDAMAKCGSSVMYHNLVTQDPTVAQLLAQSAASPIQWPKDRMLPTRHEHLMNAAAAAEQKPWPLGIDFQSSEHDSKTTLLTTSSASLYTSNCVDAAALDSESRKRRQLEVAAEVERQRLQALLHPSLQHTLSLNKSSSSWHQIHTRYGSYSLCRER</sequence>
<evidence type="ECO:0000313" key="3">
    <source>
        <dbReference type="Proteomes" id="UP001445076"/>
    </source>
</evidence>
<feature type="compositionally biased region" description="Basic and acidic residues" evidence="1">
    <location>
        <begin position="12"/>
        <end position="62"/>
    </location>
</feature>
<reference evidence="2 3" key="1">
    <citation type="journal article" date="2024" name="BMC Genomics">
        <title>Genome assembly of redclaw crayfish (Cherax quadricarinatus) provides insights into its immune adaptation and hypoxia tolerance.</title>
        <authorList>
            <person name="Liu Z."/>
            <person name="Zheng J."/>
            <person name="Li H."/>
            <person name="Fang K."/>
            <person name="Wang S."/>
            <person name="He J."/>
            <person name="Zhou D."/>
            <person name="Weng S."/>
            <person name="Chi M."/>
            <person name="Gu Z."/>
            <person name="He J."/>
            <person name="Li F."/>
            <person name="Wang M."/>
        </authorList>
    </citation>
    <scope>NUCLEOTIDE SEQUENCE [LARGE SCALE GENOMIC DNA]</scope>
    <source>
        <strain evidence="2">ZL_2023a</strain>
    </source>
</reference>
<feature type="region of interest" description="Disordered" evidence="1">
    <location>
        <begin position="1"/>
        <end position="208"/>
    </location>
</feature>
<dbReference type="AlphaFoldDB" id="A0AAW0XBV2"/>
<name>A0AAW0XBV2_CHEQU</name>